<gene>
    <name evidence="2" type="ORF">GCM10008106_05990</name>
</gene>
<evidence type="ECO:0000313" key="3">
    <source>
        <dbReference type="Proteomes" id="UP000642809"/>
    </source>
</evidence>
<protein>
    <recommendedName>
        <fullName evidence="4">Outer membrane protein beta-barrel domain-containing protein</fullName>
    </recommendedName>
</protein>
<keyword evidence="1" id="KW-0732">Signal</keyword>
<reference evidence="2" key="1">
    <citation type="journal article" date="2014" name="Int. J. Syst. Evol. Microbiol.">
        <title>Complete genome sequence of Corynebacterium casei LMG S-19264T (=DSM 44701T), isolated from a smear-ripened cheese.</title>
        <authorList>
            <consortium name="US DOE Joint Genome Institute (JGI-PGF)"/>
            <person name="Walter F."/>
            <person name="Albersmeier A."/>
            <person name="Kalinowski J."/>
            <person name="Ruckert C."/>
        </authorList>
    </citation>
    <scope>NUCLEOTIDE SEQUENCE</scope>
    <source>
        <strain evidence="2">KCTC 23224</strain>
    </source>
</reference>
<comment type="caution">
    <text evidence="2">The sequence shown here is derived from an EMBL/GenBank/DDBJ whole genome shotgun (WGS) entry which is preliminary data.</text>
</comment>
<keyword evidence="3" id="KW-1185">Reference proteome</keyword>
<dbReference type="EMBL" id="BMYF01000003">
    <property type="protein sequence ID" value="GHB28212.1"/>
    <property type="molecule type" value="Genomic_DNA"/>
</dbReference>
<evidence type="ECO:0008006" key="4">
    <source>
        <dbReference type="Google" id="ProtNLM"/>
    </source>
</evidence>
<dbReference type="AlphaFoldDB" id="A0A8J3CW55"/>
<reference evidence="2" key="2">
    <citation type="submission" date="2020-09" db="EMBL/GenBank/DDBJ databases">
        <authorList>
            <person name="Sun Q."/>
            <person name="Kim S."/>
        </authorList>
    </citation>
    <scope>NUCLEOTIDE SEQUENCE</scope>
    <source>
        <strain evidence="2">KCTC 23224</strain>
    </source>
</reference>
<dbReference type="RefSeq" id="WP_189578974.1">
    <property type="nucleotide sequence ID" value="NZ_BMYF01000003.1"/>
</dbReference>
<dbReference type="Proteomes" id="UP000642809">
    <property type="component" value="Unassembled WGS sequence"/>
</dbReference>
<feature type="signal peptide" evidence="1">
    <location>
        <begin position="1"/>
        <end position="19"/>
    </location>
</feature>
<evidence type="ECO:0000313" key="2">
    <source>
        <dbReference type="EMBL" id="GHB28212.1"/>
    </source>
</evidence>
<sequence>MRKVLLVIVLCLVASLSFAQKQVQKSGEPYWTSGGEWIFSGATVADANNVLRWAPVFNFQNFLHFDQSESFGWFTGMNFRNVGFIFDESPSTRKKVRTYNLGIPIGVKLGNLDGQFIFAGYELEMAFNYRERTFVDERRVDRFNVWFSDRVNLWQSSFFAGINLPGGTNLKIKYYPTEFFNRSFSTTDPVTGAISRPYENFQANVFYVSLSFDVMKRGKFNF</sequence>
<evidence type="ECO:0000256" key="1">
    <source>
        <dbReference type="SAM" id="SignalP"/>
    </source>
</evidence>
<name>A0A8J3CW55_9BACT</name>
<proteinExistence type="predicted"/>
<accession>A0A8J3CW55</accession>
<organism evidence="2 3">
    <name type="scientific">Mongoliitalea lutea</name>
    <dbReference type="NCBI Taxonomy" id="849756"/>
    <lineage>
        <taxon>Bacteria</taxon>
        <taxon>Pseudomonadati</taxon>
        <taxon>Bacteroidota</taxon>
        <taxon>Cytophagia</taxon>
        <taxon>Cytophagales</taxon>
        <taxon>Cyclobacteriaceae</taxon>
        <taxon>Mongoliitalea</taxon>
    </lineage>
</organism>
<feature type="chain" id="PRO_5035297211" description="Outer membrane protein beta-barrel domain-containing protein" evidence="1">
    <location>
        <begin position="20"/>
        <end position="222"/>
    </location>
</feature>